<accession>A0A0M3IMM8</accession>
<dbReference type="Proteomes" id="UP000036681">
    <property type="component" value="Unplaced"/>
</dbReference>
<dbReference type="AlphaFoldDB" id="A0A0M3IMM8"/>
<evidence type="ECO:0000313" key="1">
    <source>
        <dbReference type="Proteomes" id="UP000036681"/>
    </source>
</evidence>
<proteinExistence type="predicted"/>
<dbReference type="WBParaSite" id="ALUE_0002000601-mRNA-1">
    <property type="protein sequence ID" value="ALUE_0002000601-mRNA-1"/>
    <property type="gene ID" value="ALUE_0002000601"/>
</dbReference>
<protein>
    <submittedName>
        <fullName evidence="2">Uncharacterized protein</fullName>
    </submittedName>
</protein>
<reference evidence="2" key="1">
    <citation type="submission" date="2017-02" db="UniProtKB">
        <authorList>
            <consortium name="WormBaseParasite"/>
        </authorList>
    </citation>
    <scope>IDENTIFICATION</scope>
</reference>
<name>A0A0M3IMM8_ASCLU</name>
<evidence type="ECO:0000313" key="2">
    <source>
        <dbReference type="WBParaSite" id="ALUE_0002000601-mRNA-1"/>
    </source>
</evidence>
<sequence>MVASTTIDHAQNSLGTLQCGIVTKAWKALSFVMHNTGRFHLNALIDRLTPLWTYFLFHLKSIN</sequence>
<keyword evidence="1" id="KW-1185">Reference proteome</keyword>
<organism evidence="1 2">
    <name type="scientific">Ascaris lumbricoides</name>
    <name type="common">Giant roundworm</name>
    <dbReference type="NCBI Taxonomy" id="6252"/>
    <lineage>
        <taxon>Eukaryota</taxon>
        <taxon>Metazoa</taxon>
        <taxon>Ecdysozoa</taxon>
        <taxon>Nematoda</taxon>
        <taxon>Chromadorea</taxon>
        <taxon>Rhabditida</taxon>
        <taxon>Spirurina</taxon>
        <taxon>Ascaridomorpha</taxon>
        <taxon>Ascaridoidea</taxon>
        <taxon>Ascarididae</taxon>
        <taxon>Ascaris</taxon>
    </lineage>
</organism>